<evidence type="ECO:0000256" key="7">
    <source>
        <dbReference type="RuleBase" id="RU364138"/>
    </source>
</evidence>
<evidence type="ECO:0000313" key="10">
    <source>
        <dbReference type="EMBL" id="KAK7253497.1"/>
    </source>
</evidence>
<accession>A0ABR1GC68</accession>
<keyword evidence="9" id="KW-1133">Transmembrane helix</keyword>
<keyword evidence="9" id="KW-0472">Membrane</keyword>
<feature type="region of interest" description="Disordered" evidence="8">
    <location>
        <begin position="259"/>
        <end position="279"/>
    </location>
</feature>
<evidence type="ECO:0000256" key="4">
    <source>
        <dbReference type="ARBA" id="ARBA00022963"/>
    </source>
</evidence>
<evidence type="ECO:0000256" key="3">
    <source>
        <dbReference type="ARBA" id="ARBA00022801"/>
    </source>
</evidence>
<dbReference type="InterPro" id="IPR007000">
    <property type="entry name" value="PLipase_B-like"/>
</dbReference>
<dbReference type="Gene3D" id="3.60.60.30">
    <property type="match status" value="2"/>
</dbReference>
<evidence type="ECO:0000256" key="5">
    <source>
        <dbReference type="ARBA" id="ARBA00023098"/>
    </source>
</evidence>
<keyword evidence="5 7" id="KW-0443">Lipid metabolism</keyword>
<proteinExistence type="inferred from homology"/>
<keyword evidence="9" id="KW-0812">Transmembrane</keyword>
<dbReference type="Proteomes" id="UP001363151">
    <property type="component" value="Unassembled WGS sequence"/>
</dbReference>
<dbReference type="EC" id="3.1.1.-" evidence="7"/>
<protein>
    <recommendedName>
        <fullName evidence="7">Phospholipase B-like</fullName>
        <ecNumber evidence="7">3.1.1.-</ecNumber>
    </recommendedName>
</protein>
<evidence type="ECO:0000256" key="2">
    <source>
        <dbReference type="ARBA" id="ARBA00022729"/>
    </source>
</evidence>
<name>A0ABR1GC68_AURAN</name>
<evidence type="ECO:0000256" key="6">
    <source>
        <dbReference type="ARBA" id="ARBA00023180"/>
    </source>
</evidence>
<dbReference type="PANTHER" id="PTHR12370:SF3">
    <property type="entry name" value="PHOSPHOLIPASE B-LIKE 2-RELATED"/>
    <property type="match status" value="1"/>
</dbReference>
<evidence type="ECO:0000256" key="1">
    <source>
        <dbReference type="ARBA" id="ARBA00007835"/>
    </source>
</evidence>
<comment type="caution">
    <text evidence="10">The sequence shown here is derived from an EMBL/GenBank/DDBJ whole genome shotgun (WGS) entry which is preliminary data.</text>
</comment>
<evidence type="ECO:0000256" key="9">
    <source>
        <dbReference type="SAM" id="Phobius"/>
    </source>
</evidence>
<comment type="function">
    <text evidence="7">Putative phospholipase.</text>
</comment>
<organism evidence="10 11">
    <name type="scientific">Aureococcus anophagefferens</name>
    <name type="common">Harmful bloom alga</name>
    <dbReference type="NCBI Taxonomy" id="44056"/>
    <lineage>
        <taxon>Eukaryota</taxon>
        <taxon>Sar</taxon>
        <taxon>Stramenopiles</taxon>
        <taxon>Ochrophyta</taxon>
        <taxon>Pelagophyceae</taxon>
        <taxon>Pelagomonadales</taxon>
        <taxon>Pelagomonadaceae</taxon>
        <taxon>Aureococcus</taxon>
    </lineage>
</organism>
<sequence length="655" mass="70508">MEPLPRARRLYLARFFVLGGCILGLVCASTLFRPAAVEPTLLLGEGGPQGLTHGVVRGSHGYEVVLLEDADDDALLASGGYSAGASHASGFGVLKVEAAAGGADGFYAAGFLEGAARRYLTHREIVAHAINARCEIACEGRVPPRVAAFLREQEVWTAATVAERAASDPLWRHVRDVRDQFEGVVDGVDAAVRADASGAFGPGGELSWAPFAEMLHPEDLRAFGGAGDDAAKSALRMAVRLVNSIGELIDVVPAVLHPGEREDMSGTPATPKERAEADSEALANSGRCTVLITVADDLRDIFFSHATWFHYAMMNRIYKHYSLPGVPGASQSFSSYPGTLSSFDDFYLIKETSLVILQTTNGIYNASLYGAVRPQSLPSWQRVRAANALAATGPAWASIVGRENSGTYNNQWGRRRRRSLSAGFTGARRYMILDLKLFEPGNALPDGLLYVVEQIPGTMVSGDATAELERGYFPSYNVPYFEEIYDKSGYPTLDARRGRKRGSARGSEYQLAPRANILRRDFPKAKSLAGMRRVMRANGYGRGDPFATDPWAAVCARGDLHPTKASLAGCQDAKVGSAALFRENRGAWVVLGPTDDGQPAFSWKGIEQLDFSNATGSTQSEAINAAQTATRLMSGSPSHLLQPDTFDFAYELIAP</sequence>
<keyword evidence="11" id="KW-1185">Reference proteome</keyword>
<keyword evidence="4 7" id="KW-0442">Lipid degradation</keyword>
<evidence type="ECO:0000313" key="11">
    <source>
        <dbReference type="Proteomes" id="UP001363151"/>
    </source>
</evidence>
<keyword evidence="6" id="KW-0325">Glycoprotein</keyword>
<keyword evidence="2" id="KW-0732">Signal</keyword>
<dbReference type="PANTHER" id="PTHR12370">
    <property type="entry name" value="PHOSPHOLIPASE B-RELATED"/>
    <property type="match status" value="1"/>
</dbReference>
<comment type="similarity">
    <text evidence="1 7">Belongs to the phospholipase B-like family.</text>
</comment>
<feature type="transmembrane region" description="Helical" evidence="9">
    <location>
        <begin position="12"/>
        <end position="32"/>
    </location>
</feature>
<evidence type="ECO:0000256" key="8">
    <source>
        <dbReference type="SAM" id="MobiDB-lite"/>
    </source>
</evidence>
<reference evidence="10 11" key="1">
    <citation type="submission" date="2024-03" db="EMBL/GenBank/DDBJ databases">
        <title>Aureococcus anophagefferens CCMP1851 and Kratosvirus quantuckense: Draft genome of a second virus-susceptible host strain in the model system.</title>
        <authorList>
            <person name="Chase E."/>
            <person name="Truchon A.R."/>
            <person name="Schepens W."/>
            <person name="Wilhelm S.W."/>
        </authorList>
    </citation>
    <scope>NUCLEOTIDE SEQUENCE [LARGE SCALE GENOMIC DNA]</scope>
    <source>
        <strain evidence="10 11">CCMP1851</strain>
    </source>
</reference>
<dbReference type="Pfam" id="PF04916">
    <property type="entry name" value="Phospholip_B"/>
    <property type="match status" value="3"/>
</dbReference>
<dbReference type="EMBL" id="JBBJCI010000035">
    <property type="protein sequence ID" value="KAK7253497.1"/>
    <property type="molecule type" value="Genomic_DNA"/>
</dbReference>
<keyword evidence="3 7" id="KW-0378">Hydrolase</keyword>
<gene>
    <name evidence="10" type="primary">PLBD1</name>
    <name evidence="10" type="ORF">SO694_000011029</name>
</gene>